<evidence type="ECO:0008006" key="3">
    <source>
        <dbReference type="Google" id="ProtNLM"/>
    </source>
</evidence>
<comment type="caution">
    <text evidence="1">The sequence shown here is derived from an EMBL/GenBank/DDBJ whole genome shotgun (WGS) entry which is preliminary data.</text>
</comment>
<keyword evidence="2" id="KW-1185">Reference proteome</keyword>
<dbReference type="EMBL" id="MIKG01000016">
    <property type="protein sequence ID" value="RAO71632.1"/>
    <property type="molecule type" value="Genomic_DNA"/>
</dbReference>
<accession>A0A364L746</accession>
<name>A0A364L746_TALAM</name>
<sequence length="238" mass="27727">MPQTTSPISTYFDQTWIGMKVHIDTPEQTTVEWTLIQKIYERERTSNHHGKEARAIFRCTDAGDKKCIMKARMLLDWKYLHTSPFLTHIETEIRALGKLTENNCQSTPRFYGSMICIQNLPDPSPGAVTSFIAMEDVPGRVYDWTVFWSGMTVFERAQKRAAFRKAYHDCLKSGYWNLDAGLRNLVFDDDNEKCYVIDWEASVPAYAGAVKFNGLMYGMWELIKYNRANPEDFTQWEW</sequence>
<dbReference type="OrthoDB" id="5401170at2759"/>
<gene>
    <name evidence="1" type="ORF">BHQ10_007644</name>
</gene>
<protein>
    <recommendedName>
        <fullName evidence="3">Aminoglycoside phosphotransferase domain-containing protein</fullName>
    </recommendedName>
</protein>
<dbReference type="InterPro" id="IPR011009">
    <property type="entry name" value="Kinase-like_dom_sf"/>
</dbReference>
<dbReference type="Proteomes" id="UP000249363">
    <property type="component" value="Unassembled WGS sequence"/>
</dbReference>
<proteinExistence type="predicted"/>
<organism evidence="1 2">
    <name type="scientific">Talaromyces amestolkiae</name>
    <dbReference type="NCBI Taxonomy" id="1196081"/>
    <lineage>
        <taxon>Eukaryota</taxon>
        <taxon>Fungi</taxon>
        <taxon>Dikarya</taxon>
        <taxon>Ascomycota</taxon>
        <taxon>Pezizomycotina</taxon>
        <taxon>Eurotiomycetes</taxon>
        <taxon>Eurotiomycetidae</taxon>
        <taxon>Eurotiales</taxon>
        <taxon>Trichocomaceae</taxon>
        <taxon>Talaromyces</taxon>
        <taxon>Talaromyces sect. Talaromyces</taxon>
    </lineage>
</organism>
<evidence type="ECO:0000313" key="2">
    <source>
        <dbReference type="Proteomes" id="UP000249363"/>
    </source>
</evidence>
<dbReference type="RefSeq" id="XP_040736147.1">
    <property type="nucleotide sequence ID" value="XM_040880362.1"/>
</dbReference>
<dbReference type="AlphaFoldDB" id="A0A364L746"/>
<reference evidence="1 2" key="1">
    <citation type="journal article" date="2017" name="Biotechnol. Biofuels">
        <title>Differential beta-glucosidase expression as a function of carbon source availability in Talaromyces amestolkiae: a genomic and proteomic approach.</title>
        <authorList>
            <person name="de Eugenio L.I."/>
            <person name="Mendez-Liter J.A."/>
            <person name="Nieto-Dominguez M."/>
            <person name="Alonso L."/>
            <person name="Gil-Munoz J."/>
            <person name="Barriuso J."/>
            <person name="Prieto A."/>
            <person name="Martinez M.J."/>
        </authorList>
    </citation>
    <scope>NUCLEOTIDE SEQUENCE [LARGE SCALE GENOMIC DNA]</scope>
    <source>
        <strain evidence="1 2">CIB</strain>
    </source>
</reference>
<dbReference type="GeneID" id="63796859"/>
<dbReference type="SUPFAM" id="SSF56112">
    <property type="entry name" value="Protein kinase-like (PK-like)"/>
    <property type="match status" value="1"/>
</dbReference>
<evidence type="ECO:0000313" key="1">
    <source>
        <dbReference type="EMBL" id="RAO71632.1"/>
    </source>
</evidence>
<dbReference type="STRING" id="1196081.A0A364L746"/>